<dbReference type="EMBL" id="VLTO01000020">
    <property type="protein sequence ID" value="KAA0174639.1"/>
    <property type="molecule type" value="Genomic_DNA"/>
</dbReference>
<dbReference type="InterPro" id="IPR036938">
    <property type="entry name" value="PAP2/HPO_sf"/>
</dbReference>
<evidence type="ECO:0000259" key="8">
    <source>
        <dbReference type="SMART" id="SM00014"/>
    </source>
</evidence>
<comment type="caution">
    <text evidence="9">The sequence shown here is derived from an EMBL/GenBank/DDBJ whole genome shotgun (WGS) entry which is preliminary data.</text>
</comment>
<dbReference type="Gene3D" id="1.20.144.10">
    <property type="entry name" value="Phosphatidic acid phosphatase type 2/haloperoxidase"/>
    <property type="match status" value="1"/>
</dbReference>
<name>A0A5A8C817_CAFRO</name>
<evidence type="ECO:0000313" key="11">
    <source>
        <dbReference type="Proteomes" id="UP000322899"/>
    </source>
</evidence>
<comment type="similarity">
    <text evidence="2">Belongs to the PA-phosphatase related phosphoesterase family.</text>
</comment>
<keyword evidence="12" id="KW-1185">Reference proteome</keyword>
<sequence length="411" mass="42703">MPASCGPTDAVVIAALLAVFGALTLGAIPTLEREFFIDDPAISYPLKPESVTTAELLIVSIIIPVLAVLVCDVILPPAGRPIKFLVSRIAWLLLGAVVTGVVSDIGKHVAGRLRPDWLARCQPDPIKVAAALEAHVRAYAVRGAANSSVLEQTPLRAVEVCGASLDSPKLIDGRHSFPSGHASFSAFSGVVTALYLQQALHVPSQGSPSLVPFLQLLAITWPIVVGLTRFSDDYHNGTDILAGFVVGAAVAAFVHCRLMQPRQRARAKPDADDSSDESEVGEVCLPADAAAPDLAGGGGTAAGAGSSSSRRRRAPRPLAAARPGQATLAAYTPSIVAIADGFAWEASRCGRVCLVRSLTGEEQQELDAPLLWCCTPEPRPSQASPVPGVNPIASAAECGRRDASSEASGEV</sequence>
<dbReference type="GO" id="GO:0046839">
    <property type="term" value="P:phospholipid dephosphorylation"/>
    <property type="evidence" value="ECO:0007669"/>
    <property type="project" value="TreeGrafter"/>
</dbReference>
<feature type="transmembrane region" description="Helical" evidence="7">
    <location>
        <begin position="56"/>
        <end position="75"/>
    </location>
</feature>
<feature type="transmembrane region" description="Helical" evidence="7">
    <location>
        <begin position="82"/>
        <end position="102"/>
    </location>
</feature>
<proteinExistence type="inferred from homology"/>
<reference evidence="11 12" key="1">
    <citation type="submission" date="2019-07" db="EMBL/GenBank/DDBJ databases">
        <title>Genomes of Cafeteria roenbergensis.</title>
        <authorList>
            <person name="Fischer M.G."/>
            <person name="Hackl T."/>
            <person name="Roman M."/>
        </authorList>
    </citation>
    <scope>NUCLEOTIDE SEQUENCE [LARGE SCALE GENOMIC DNA]</scope>
    <source>
        <strain evidence="9 12">BVI</strain>
        <strain evidence="10 11">E4-10P</strain>
    </source>
</reference>
<evidence type="ECO:0000256" key="7">
    <source>
        <dbReference type="SAM" id="Phobius"/>
    </source>
</evidence>
<accession>A0A5A8C817</accession>
<feature type="transmembrane region" description="Helical" evidence="7">
    <location>
        <begin position="240"/>
        <end position="258"/>
    </location>
</feature>
<dbReference type="SMART" id="SM00014">
    <property type="entry name" value="acidPPc"/>
    <property type="match status" value="1"/>
</dbReference>
<feature type="domain" description="Phosphatidic acid phosphatase type 2/haloperoxidase" evidence="8">
    <location>
        <begin position="89"/>
        <end position="255"/>
    </location>
</feature>
<feature type="region of interest" description="Disordered" evidence="6">
    <location>
        <begin position="290"/>
        <end position="323"/>
    </location>
</feature>
<dbReference type="AlphaFoldDB" id="A0A5A8C817"/>
<dbReference type="GO" id="GO:0006644">
    <property type="term" value="P:phospholipid metabolic process"/>
    <property type="evidence" value="ECO:0007669"/>
    <property type="project" value="InterPro"/>
</dbReference>
<evidence type="ECO:0000313" key="10">
    <source>
        <dbReference type="EMBL" id="KAA0174639.1"/>
    </source>
</evidence>
<dbReference type="GO" id="GO:0005886">
    <property type="term" value="C:plasma membrane"/>
    <property type="evidence" value="ECO:0007669"/>
    <property type="project" value="TreeGrafter"/>
</dbReference>
<evidence type="ECO:0000313" key="12">
    <source>
        <dbReference type="Proteomes" id="UP000323011"/>
    </source>
</evidence>
<dbReference type="Proteomes" id="UP000322899">
    <property type="component" value="Unassembled WGS sequence"/>
</dbReference>
<dbReference type="EMBL" id="VLTN01000047">
    <property type="protein sequence ID" value="KAA0148985.1"/>
    <property type="molecule type" value="Genomic_DNA"/>
</dbReference>
<feature type="region of interest" description="Disordered" evidence="6">
    <location>
        <begin position="378"/>
        <end position="411"/>
    </location>
</feature>
<evidence type="ECO:0000256" key="1">
    <source>
        <dbReference type="ARBA" id="ARBA00004141"/>
    </source>
</evidence>
<feature type="transmembrane region" description="Helical" evidence="7">
    <location>
        <begin position="177"/>
        <end position="196"/>
    </location>
</feature>
<keyword evidence="5 7" id="KW-0472">Membrane</keyword>
<dbReference type="PANTHER" id="PTHR10165">
    <property type="entry name" value="LIPID PHOSPHATE PHOSPHATASE"/>
    <property type="match status" value="1"/>
</dbReference>
<dbReference type="Pfam" id="PF01569">
    <property type="entry name" value="PAP2"/>
    <property type="match status" value="1"/>
</dbReference>
<dbReference type="GO" id="GO:0008195">
    <property type="term" value="F:phosphatidate phosphatase activity"/>
    <property type="evidence" value="ECO:0007669"/>
    <property type="project" value="TreeGrafter"/>
</dbReference>
<dbReference type="SUPFAM" id="SSF48317">
    <property type="entry name" value="Acid phosphatase/Vanadium-dependent haloperoxidase"/>
    <property type="match status" value="1"/>
</dbReference>
<gene>
    <name evidence="10" type="ORF">FNF27_03754</name>
    <name evidence="9" type="ORF">FNF29_06277</name>
</gene>
<keyword evidence="4 7" id="KW-1133">Transmembrane helix</keyword>
<dbReference type="InterPro" id="IPR043216">
    <property type="entry name" value="PAP-like"/>
</dbReference>
<feature type="transmembrane region" description="Helical" evidence="7">
    <location>
        <begin position="208"/>
        <end position="228"/>
    </location>
</feature>
<evidence type="ECO:0000256" key="6">
    <source>
        <dbReference type="SAM" id="MobiDB-lite"/>
    </source>
</evidence>
<evidence type="ECO:0000256" key="3">
    <source>
        <dbReference type="ARBA" id="ARBA00022692"/>
    </source>
</evidence>
<evidence type="ECO:0000256" key="5">
    <source>
        <dbReference type="ARBA" id="ARBA00023136"/>
    </source>
</evidence>
<evidence type="ECO:0000313" key="9">
    <source>
        <dbReference type="EMBL" id="KAA0148985.1"/>
    </source>
</evidence>
<evidence type="ECO:0000256" key="2">
    <source>
        <dbReference type="ARBA" id="ARBA00008816"/>
    </source>
</evidence>
<comment type="subcellular location">
    <subcellularLocation>
        <location evidence="1">Membrane</location>
        <topology evidence="1">Multi-pass membrane protein</topology>
    </subcellularLocation>
</comment>
<keyword evidence="3 7" id="KW-0812">Transmembrane</keyword>
<dbReference type="Proteomes" id="UP000323011">
    <property type="component" value="Unassembled WGS sequence"/>
</dbReference>
<organism evidence="9 12">
    <name type="scientific">Cafeteria roenbergensis</name>
    <name type="common">Marine flagellate</name>
    <dbReference type="NCBI Taxonomy" id="33653"/>
    <lineage>
        <taxon>Eukaryota</taxon>
        <taxon>Sar</taxon>
        <taxon>Stramenopiles</taxon>
        <taxon>Bigyra</taxon>
        <taxon>Opalozoa</taxon>
        <taxon>Bicosoecida</taxon>
        <taxon>Cafeteriaceae</taxon>
        <taxon>Cafeteria</taxon>
    </lineage>
</organism>
<dbReference type="GO" id="GO:0007165">
    <property type="term" value="P:signal transduction"/>
    <property type="evidence" value="ECO:0007669"/>
    <property type="project" value="TreeGrafter"/>
</dbReference>
<dbReference type="PANTHER" id="PTHR10165:SF103">
    <property type="entry name" value="PHOSPHOLIPID PHOSPHATASE HOMOLOG 1.2 HOMOLOG"/>
    <property type="match status" value="1"/>
</dbReference>
<dbReference type="OrthoDB" id="10030083at2759"/>
<dbReference type="InterPro" id="IPR000326">
    <property type="entry name" value="PAP2/HPO"/>
</dbReference>
<protein>
    <recommendedName>
        <fullName evidence="8">Phosphatidic acid phosphatase type 2/haloperoxidase domain-containing protein</fullName>
    </recommendedName>
</protein>
<evidence type="ECO:0000256" key="4">
    <source>
        <dbReference type="ARBA" id="ARBA00022989"/>
    </source>
</evidence>